<protein>
    <submittedName>
        <fullName evidence="3">Class I SAM-dependent methyltransferase</fullName>
    </submittedName>
</protein>
<dbReference type="Proteomes" id="UP001205566">
    <property type="component" value="Unassembled WGS sequence"/>
</dbReference>
<reference evidence="3" key="1">
    <citation type="thesis" date="2020" institute="Technische Universitat Dresden" country="Dresden, Germany">
        <title>The Agarolytic System of Microbulbifer elongatus PORT2, Isolated from Batu Karas, Pangandaran West Java Indonesia.</title>
        <authorList>
            <person name="Anggraeni S.R."/>
        </authorList>
    </citation>
    <scope>NUCLEOTIDE SEQUENCE</scope>
    <source>
        <strain evidence="3">PORT2</strain>
    </source>
</reference>
<organism evidence="3 4">
    <name type="scientific">Microbulbifer elongatus</name>
    <dbReference type="NCBI Taxonomy" id="86173"/>
    <lineage>
        <taxon>Bacteria</taxon>
        <taxon>Pseudomonadati</taxon>
        <taxon>Pseudomonadota</taxon>
        <taxon>Gammaproteobacteria</taxon>
        <taxon>Cellvibrionales</taxon>
        <taxon>Microbulbiferaceae</taxon>
        <taxon>Microbulbifer</taxon>
    </lineage>
</organism>
<keyword evidence="3" id="KW-0489">Methyltransferase</keyword>
<dbReference type="InterPro" id="IPR029063">
    <property type="entry name" value="SAM-dependent_MTases_sf"/>
</dbReference>
<dbReference type="GO" id="GO:0032259">
    <property type="term" value="P:methylation"/>
    <property type="evidence" value="ECO:0007669"/>
    <property type="project" value="UniProtKB-KW"/>
</dbReference>
<dbReference type="RefSeq" id="WP_255873427.1">
    <property type="nucleotide sequence ID" value="NZ_JACASI010000013.1"/>
</dbReference>
<gene>
    <name evidence="3" type="ORF">HXX02_04035</name>
</gene>
<name>A0ABT1P0N0_9GAMM</name>
<keyword evidence="1" id="KW-0808">Transferase</keyword>
<dbReference type="PANTHER" id="PTHR43861">
    <property type="entry name" value="TRANS-ACONITATE 2-METHYLTRANSFERASE-RELATED"/>
    <property type="match status" value="1"/>
</dbReference>
<evidence type="ECO:0000313" key="4">
    <source>
        <dbReference type="Proteomes" id="UP001205566"/>
    </source>
</evidence>
<evidence type="ECO:0000259" key="2">
    <source>
        <dbReference type="Pfam" id="PF13649"/>
    </source>
</evidence>
<dbReference type="CDD" id="cd02440">
    <property type="entry name" value="AdoMet_MTases"/>
    <property type="match status" value="1"/>
</dbReference>
<sequence>MKTKFYTEQTLKSWDQAAEIHHRRNPGLADQTKAPDFNALHEEFNRLVDARLVADSSVAQICCNNGKDLLSIKNKGAGYCLGIDGSSKFIEQARALANHPHYSDVNFETHNVYEIPEHHHGKFDIVAITVGVLNWMPDLANFFTVCSRLLKPGGFMLMEEMHPVLNMYEEGNPSYIAYSYFNREAQIDTHGLDYFSGEKYDAEPNYYFQHTLSDILSAAIAGGLQLQTFEESRSNIGNYCGDLASSPLSPPMAFIASWKRT</sequence>
<accession>A0ABT1P0N0</accession>
<dbReference type="EMBL" id="JACASI010000013">
    <property type="protein sequence ID" value="MCQ3828601.1"/>
    <property type="molecule type" value="Genomic_DNA"/>
</dbReference>
<proteinExistence type="predicted"/>
<dbReference type="SUPFAM" id="SSF53335">
    <property type="entry name" value="S-adenosyl-L-methionine-dependent methyltransferases"/>
    <property type="match status" value="1"/>
</dbReference>
<keyword evidence="4" id="KW-1185">Reference proteome</keyword>
<comment type="caution">
    <text evidence="3">The sequence shown here is derived from an EMBL/GenBank/DDBJ whole genome shotgun (WGS) entry which is preliminary data.</text>
</comment>
<dbReference type="InterPro" id="IPR041698">
    <property type="entry name" value="Methyltransf_25"/>
</dbReference>
<dbReference type="GO" id="GO:0008168">
    <property type="term" value="F:methyltransferase activity"/>
    <property type="evidence" value="ECO:0007669"/>
    <property type="project" value="UniProtKB-KW"/>
</dbReference>
<evidence type="ECO:0000256" key="1">
    <source>
        <dbReference type="ARBA" id="ARBA00022679"/>
    </source>
</evidence>
<dbReference type="Gene3D" id="3.40.50.150">
    <property type="entry name" value="Vaccinia Virus protein VP39"/>
    <property type="match status" value="1"/>
</dbReference>
<evidence type="ECO:0000313" key="3">
    <source>
        <dbReference type="EMBL" id="MCQ3828601.1"/>
    </source>
</evidence>
<feature type="domain" description="Methyltransferase" evidence="2">
    <location>
        <begin position="58"/>
        <end position="154"/>
    </location>
</feature>
<dbReference type="Pfam" id="PF13649">
    <property type="entry name" value="Methyltransf_25"/>
    <property type="match status" value="1"/>
</dbReference>